<dbReference type="Gene3D" id="3.10.20.410">
    <property type="match status" value="1"/>
</dbReference>
<keyword evidence="1" id="KW-0732">Signal</keyword>
<protein>
    <submittedName>
        <fullName evidence="2">Fimbrial biogenesis outer membrane usher protein</fullName>
    </submittedName>
</protein>
<dbReference type="AlphaFoldDB" id="A0A2N5AD57"/>
<evidence type="ECO:0000313" key="2">
    <source>
        <dbReference type="EMBL" id="PLP43038.1"/>
    </source>
</evidence>
<name>A0A2N5AD57_KLEVA</name>
<dbReference type="EMBL" id="PICB01001128">
    <property type="protein sequence ID" value="PLP43038.1"/>
    <property type="molecule type" value="Genomic_DNA"/>
</dbReference>
<reference evidence="2 3" key="1">
    <citation type="submission" date="2017-11" db="EMBL/GenBank/DDBJ databases">
        <authorList>
            <person name="Han C.G."/>
        </authorList>
    </citation>
    <scope>NUCLEOTIDE SEQUENCE [LARGE SCALE GENOMIC DNA]</scope>
    <source>
        <strain evidence="2 3">A5</strain>
    </source>
</reference>
<organism evidence="2 3">
    <name type="scientific">Klebsiella variicola</name>
    <dbReference type="NCBI Taxonomy" id="244366"/>
    <lineage>
        <taxon>Bacteria</taxon>
        <taxon>Pseudomonadati</taxon>
        <taxon>Pseudomonadota</taxon>
        <taxon>Gammaproteobacteria</taxon>
        <taxon>Enterobacterales</taxon>
        <taxon>Enterobacteriaceae</taxon>
        <taxon>Klebsiella/Raoultella group</taxon>
        <taxon>Klebsiella</taxon>
        <taxon>Klebsiella pneumoniae complex</taxon>
    </lineage>
</organism>
<comment type="caution">
    <text evidence="2">The sequence shown here is derived from an EMBL/GenBank/DDBJ whole genome shotgun (WGS) entry which is preliminary data.</text>
</comment>
<dbReference type="InterPro" id="IPR037224">
    <property type="entry name" value="PapC_N_sf"/>
</dbReference>
<feature type="non-terminal residue" evidence="2">
    <location>
        <position position="81"/>
    </location>
</feature>
<evidence type="ECO:0000256" key="1">
    <source>
        <dbReference type="SAM" id="SignalP"/>
    </source>
</evidence>
<reference evidence="2 3" key="2">
    <citation type="submission" date="2018-01" db="EMBL/GenBank/DDBJ databases">
        <title>Genomic study of Klebsiella pneumoniae.</title>
        <authorList>
            <person name="Yang Y."/>
            <person name="Bicalho R."/>
        </authorList>
    </citation>
    <scope>NUCLEOTIDE SEQUENCE [LARGE SCALE GENOMIC DNA]</scope>
    <source>
        <strain evidence="2 3">A5</strain>
    </source>
</reference>
<feature type="chain" id="PRO_5014930808" evidence="1">
    <location>
        <begin position="22"/>
        <end position="81"/>
    </location>
</feature>
<dbReference type="SUPFAM" id="SSF141729">
    <property type="entry name" value="FimD N-terminal domain-like"/>
    <property type="match status" value="1"/>
</dbReference>
<gene>
    <name evidence="2" type="ORF">CWM98_19670</name>
</gene>
<sequence length="81" mass="9302">MKLREIKFGLMLLLPWQEAWAAEAFSFNRAHLHGAAQVDLQKYQYGNPLHAGQYRSTLSVNGRDLAEETFVIQERDGQLEP</sequence>
<feature type="signal peptide" evidence="1">
    <location>
        <begin position="1"/>
        <end position="21"/>
    </location>
</feature>
<dbReference type="Proteomes" id="UP000234473">
    <property type="component" value="Unassembled WGS sequence"/>
</dbReference>
<accession>A0A2N5AD57</accession>
<proteinExistence type="predicted"/>
<evidence type="ECO:0000313" key="3">
    <source>
        <dbReference type="Proteomes" id="UP000234473"/>
    </source>
</evidence>